<feature type="region of interest" description="Disordered" evidence="2">
    <location>
        <begin position="549"/>
        <end position="642"/>
    </location>
</feature>
<dbReference type="Proteomes" id="UP000054270">
    <property type="component" value="Unassembled WGS sequence"/>
</dbReference>
<dbReference type="InterPro" id="IPR009348">
    <property type="entry name" value="NPR2-like"/>
</dbReference>
<dbReference type="OMA" id="PYERNYF"/>
<dbReference type="OrthoDB" id="338854at2759"/>
<reference evidence="4" key="1">
    <citation type="submission" date="2014-04" db="EMBL/GenBank/DDBJ databases">
        <title>Evolutionary Origins and Diversification of the Mycorrhizal Mutualists.</title>
        <authorList>
            <consortium name="DOE Joint Genome Institute"/>
            <consortium name="Mycorrhizal Genomics Consortium"/>
            <person name="Kohler A."/>
            <person name="Kuo A."/>
            <person name="Nagy L.G."/>
            <person name="Floudas D."/>
            <person name="Copeland A."/>
            <person name="Barry K.W."/>
            <person name="Cichocki N."/>
            <person name="Veneault-Fourrey C."/>
            <person name="LaButti K."/>
            <person name="Lindquist E.A."/>
            <person name="Lipzen A."/>
            <person name="Lundell T."/>
            <person name="Morin E."/>
            <person name="Murat C."/>
            <person name="Riley R."/>
            <person name="Ohm R."/>
            <person name="Sun H."/>
            <person name="Tunlid A."/>
            <person name="Henrissat B."/>
            <person name="Grigoriev I.V."/>
            <person name="Hibbett D.S."/>
            <person name="Martin F."/>
        </authorList>
    </citation>
    <scope>NUCLEOTIDE SEQUENCE [LARGE SCALE GENOMIC DNA]</scope>
    <source>
        <strain evidence="4">FD-334 SS-4</strain>
    </source>
</reference>
<evidence type="ECO:0000256" key="1">
    <source>
        <dbReference type="ARBA" id="ARBA00008433"/>
    </source>
</evidence>
<dbReference type="AlphaFoldDB" id="A0A0D2PFP0"/>
<organism evidence="3 4">
    <name type="scientific">Hypholoma sublateritium (strain FD-334 SS-4)</name>
    <dbReference type="NCBI Taxonomy" id="945553"/>
    <lineage>
        <taxon>Eukaryota</taxon>
        <taxon>Fungi</taxon>
        <taxon>Dikarya</taxon>
        <taxon>Basidiomycota</taxon>
        <taxon>Agaricomycotina</taxon>
        <taxon>Agaricomycetes</taxon>
        <taxon>Agaricomycetidae</taxon>
        <taxon>Agaricales</taxon>
        <taxon>Agaricineae</taxon>
        <taxon>Strophariaceae</taxon>
        <taxon>Hypholoma</taxon>
    </lineage>
</organism>
<evidence type="ECO:0000313" key="4">
    <source>
        <dbReference type="Proteomes" id="UP000054270"/>
    </source>
</evidence>
<feature type="compositionally biased region" description="Polar residues" evidence="2">
    <location>
        <begin position="570"/>
        <end position="581"/>
    </location>
</feature>
<feature type="compositionally biased region" description="Polar residues" evidence="2">
    <location>
        <begin position="41"/>
        <end position="50"/>
    </location>
</feature>
<name>A0A0D2PFP0_HYPSF</name>
<keyword evidence="4" id="KW-1185">Reference proteome</keyword>
<evidence type="ECO:0000256" key="2">
    <source>
        <dbReference type="SAM" id="MobiDB-lite"/>
    </source>
</evidence>
<dbReference type="Pfam" id="PF06218">
    <property type="entry name" value="NPR2"/>
    <property type="match status" value="2"/>
</dbReference>
<evidence type="ECO:0000313" key="3">
    <source>
        <dbReference type="EMBL" id="KJA27376.1"/>
    </source>
</evidence>
<dbReference type="GO" id="GO:1990130">
    <property type="term" value="C:GATOR1 complex"/>
    <property type="evidence" value="ECO:0007669"/>
    <property type="project" value="TreeGrafter"/>
</dbReference>
<feature type="compositionally biased region" description="Polar residues" evidence="2">
    <location>
        <begin position="75"/>
        <end position="91"/>
    </location>
</feature>
<feature type="compositionally biased region" description="Low complexity" evidence="2">
    <location>
        <begin position="58"/>
        <end position="70"/>
    </location>
</feature>
<feature type="region of interest" description="Disordered" evidence="2">
    <location>
        <begin position="416"/>
        <end position="435"/>
    </location>
</feature>
<dbReference type="STRING" id="945553.A0A0D2PFP0"/>
<protein>
    <recommendedName>
        <fullName evidence="5">NPR2-domain-containing protein</fullName>
    </recommendedName>
</protein>
<feature type="compositionally biased region" description="Low complexity" evidence="2">
    <location>
        <begin position="557"/>
        <end position="569"/>
    </location>
</feature>
<accession>A0A0D2PFP0</accession>
<dbReference type="GO" id="GO:1904262">
    <property type="term" value="P:negative regulation of TORC1 signaling"/>
    <property type="evidence" value="ECO:0007669"/>
    <property type="project" value="TreeGrafter"/>
</dbReference>
<gene>
    <name evidence="3" type="ORF">HYPSUDRAFT_63065</name>
</gene>
<dbReference type="EMBL" id="KN817524">
    <property type="protein sequence ID" value="KJA27376.1"/>
    <property type="molecule type" value="Genomic_DNA"/>
</dbReference>
<feature type="region of interest" description="Disordered" evidence="2">
    <location>
        <begin position="41"/>
        <end position="104"/>
    </location>
</feature>
<dbReference type="PANTHER" id="PTHR12991">
    <property type="entry name" value="NITROGEN PERMEASE REGULATOR 2/TUMOR SUPPRESSOR CANDIDATE 4"/>
    <property type="match status" value="1"/>
</dbReference>
<evidence type="ECO:0008006" key="5">
    <source>
        <dbReference type="Google" id="ProtNLM"/>
    </source>
</evidence>
<dbReference type="PANTHER" id="PTHR12991:SF10">
    <property type="entry name" value="GATOR COMPLEX PROTEIN NPRL2"/>
    <property type="match status" value="1"/>
</dbReference>
<proteinExistence type="inferred from homology"/>
<feature type="compositionally biased region" description="Polar residues" evidence="2">
    <location>
        <begin position="610"/>
        <end position="641"/>
    </location>
</feature>
<sequence>MPDHGDSFLPRIQSVFYAVFDIHQGPKIVYQVPEGLIAVSNTGPSNANGNPSLPPTPSSDTSPVVSYPTTDGLPSRNSSASLASPTDFYSSRSRRLPSPQKRSNSTQRTLFKFVDISMFVIPSPELCGRLVTCTTQKHRIIGLPVELESEKYERNYFRFNLCFVFDRDADLSCYEPVVRKVSRVLESCEKESGFLSSPTTSLAVHAILEQLYEDLNSYSETSIAIDQFNSIELKIFPFYPNPPPLEDWMVPLALINLTKRIEENWDLTMLKVCEHINGVNHVSRIAHLADSDISLTRQAISHLLYYQVIMMIDIFQYSNMYTLRKSIQWLADESHVKEECGPYVTRKGRNIPDWPKLLHLYSRLRPGKSIFDWMKEFDVEALGIDVRRFTSFGVIKGFLRRIHRYPVYIPPDPSELIDDPVYEPESPPNPSPDLIQARQRRTSLSNNLRISPYGTQVPDESFPPLLSGLPYTHAQPVAFPSQAPEAMAYGVIEPPLPTAQPITASHRARRASAAEKVLEQIRNREKSSATALPSPRHSWINNYQHERVAGQSSPNATTTHTGSDTSTTHLPPNTSQASPTKEASGGRTETRRHSLVTPIAPPSSPVATKVTLTPSRVNRISRSPSTPHLMQSGNGQSSSPTVPLGLQGLLDGEHHTDELSVRFEAGWPLLEQWLLTMGRGPGDGDYGRVVIVYK</sequence>
<dbReference type="GO" id="GO:0005774">
    <property type="term" value="C:vacuolar membrane"/>
    <property type="evidence" value="ECO:0007669"/>
    <property type="project" value="TreeGrafter"/>
</dbReference>
<dbReference type="GO" id="GO:0005096">
    <property type="term" value="F:GTPase activator activity"/>
    <property type="evidence" value="ECO:0007669"/>
    <property type="project" value="TreeGrafter"/>
</dbReference>
<dbReference type="GO" id="GO:0010508">
    <property type="term" value="P:positive regulation of autophagy"/>
    <property type="evidence" value="ECO:0007669"/>
    <property type="project" value="TreeGrafter"/>
</dbReference>
<comment type="similarity">
    <text evidence="1">Belongs to the NPR2 family.</text>
</comment>